<proteinExistence type="predicted"/>
<feature type="compositionally biased region" description="Polar residues" evidence="1">
    <location>
        <begin position="32"/>
        <end position="53"/>
    </location>
</feature>
<comment type="caution">
    <text evidence="2">The sequence shown here is derived from an EMBL/GenBank/DDBJ whole genome shotgun (WGS) entry which is preliminary data.</text>
</comment>
<evidence type="ECO:0000256" key="1">
    <source>
        <dbReference type="SAM" id="MobiDB-lite"/>
    </source>
</evidence>
<dbReference type="EMBL" id="JANFVX010000004">
    <property type="protein sequence ID" value="MCW0343636.1"/>
    <property type="molecule type" value="Genomic_DNA"/>
</dbReference>
<evidence type="ECO:0000313" key="2">
    <source>
        <dbReference type="EMBL" id="MCW0343636.1"/>
    </source>
</evidence>
<protein>
    <submittedName>
        <fullName evidence="2">Uncharacterized protein</fullName>
    </submittedName>
</protein>
<dbReference type="AlphaFoldDB" id="A0AAJ1CYR4"/>
<name>A0AAJ1CYR4_PANAN</name>
<sequence length="53" mass="5779">MRLVLITVSLYAEQTNGFSIASQRMHAEYNDQESASPNQPGMGSESVTQYSGP</sequence>
<reference evidence="2" key="1">
    <citation type="submission" date="2022-06" db="EMBL/GenBank/DDBJ databases">
        <title>Dynamics of rice microbiomes reveals core vertical transmitted seed endophytes.</title>
        <authorList>
            <person name="Liao K."/>
            <person name="Zhang X."/>
        </authorList>
    </citation>
    <scope>NUCLEOTIDE SEQUENCE</scope>
    <source>
        <strain evidence="2">JT1-17</strain>
    </source>
</reference>
<accession>A0AAJ1CYR4</accession>
<organism evidence="2 3">
    <name type="scientific">Pantoea ananas</name>
    <name type="common">Erwinia uredovora</name>
    <dbReference type="NCBI Taxonomy" id="553"/>
    <lineage>
        <taxon>Bacteria</taxon>
        <taxon>Pseudomonadati</taxon>
        <taxon>Pseudomonadota</taxon>
        <taxon>Gammaproteobacteria</taxon>
        <taxon>Enterobacterales</taxon>
        <taxon>Erwiniaceae</taxon>
        <taxon>Pantoea</taxon>
    </lineage>
</organism>
<gene>
    <name evidence="2" type="ORF">NB703_001729</name>
</gene>
<feature type="region of interest" description="Disordered" evidence="1">
    <location>
        <begin position="23"/>
        <end position="53"/>
    </location>
</feature>
<evidence type="ECO:0000313" key="3">
    <source>
        <dbReference type="Proteomes" id="UP001208888"/>
    </source>
</evidence>
<dbReference type="Proteomes" id="UP001208888">
    <property type="component" value="Unassembled WGS sequence"/>
</dbReference>